<feature type="compositionally biased region" description="Basic residues" evidence="1">
    <location>
        <begin position="20"/>
        <end position="37"/>
    </location>
</feature>
<feature type="region of interest" description="Disordered" evidence="1">
    <location>
        <begin position="15"/>
        <end position="44"/>
    </location>
</feature>
<dbReference type="STRING" id="279058.LT85_2467"/>
<organism evidence="2 3">
    <name type="scientific">Collimonas arenae</name>
    <dbReference type="NCBI Taxonomy" id="279058"/>
    <lineage>
        <taxon>Bacteria</taxon>
        <taxon>Pseudomonadati</taxon>
        <taxon>Pseudomonadota</taxon>
        <taxon>Betaproteobacteria</taxon>
        <taxon>Burkholderiales</taxon>
        <taxon>Oxalobacteraceae</taxon>
        <taxon>Collimonas</taxon>
    </lineage>
</organism>
<evidence type="ECO:0000256" key="1">
    <source>
        <dbReference type="SAM" id="MobiDB-lite"/>
    </source>
</evidence>
<dbReference type="HOGENOM" id="CLU_2971587_0_0_4"/>
<accession>A0A0A1FCW5</accession>
<dbReference type="Proteomes" id="UP000030302">
    <property type="component" value="Chromosome"/>
</dbReference>
<proteinExistence type="predicted"/>
<dbReference type="EMBL" id="CP009962">
    <property type="protein sequence ID" value="AIY41625.1"/>
    <property type="molecule type" value="Genomic_DNA"/>
</dbReference>
<gene>
    <name evidence="2" type="ORF">LT85_2467</name>
</gene>
<sequence>MRAQSLFACFKLENKETKKQKNKKTKKQKNKKTKKQKNKETKKQMQLVAFLPQTIFPG</sequence>
<protein>
    <submittedName>
        <fullName evidence="2">Uncharacterized protein</fullName>
    </submittedName>
</protein>
<dbReference type="AlphaFoldDB" id="A0A0A1FCW5"/>
<dbReference type="KEGG" id="care:LT85_2467"/>
<evidence type="ECO:0000313" key="2">
    <source>
        <dbReference type="EMBL" id="AIY41625.1"/>
    </source>
</evidence>
<keyword evidence="3" id="KW-1185">Reference proteome</keyword>
<name>A0A0A1FCW5_9BURK</name>
<evidence type="ECO:0000313" key="3">
    <source>
        <dbReference type="Proteomes" id="UP000030302"/>
    </source>
</evidence>
<reference evidence="3" key="1">
    <citation type="journal article" date="2014" name="Soil Biol. Biochem.">
        <title>Structure and function of bacterial communities in ageing soils: Insights from the Mendocino ecological staircase.</title>
        <authorList>
            <person name="Uroz S."/>
            <person name="Tech J.J."/>
            <person name="Sawaya N.A."/>
            <person name="Frey-Klett P."/>
            <person name="Leveau J.H.J."/>
        </authorList>
    </citation>
    <scope>NUCLEOTIDE SEQUENCE [LARGE SCALE GENOMIC DNA]</scope>
    <source>
        <strain evidence="3">Cal35</strain>
    </source>
</reference>